<dbReference type="InterPro" id="IPR014031">
    <property type="entry name" value="Ketoacyl_synth_C"/>
</dbReference>
<evidence type="ECO:0000256" key="3">
    <source>
        <dbReference type="ARBA" id="ARBA00023315"/>
    </source>
</evidence>
<feature type="domain" description="Ketosynthase family 3 (KS3)" evidence="5">
    <location>
        <begin position="1"/>
        <end position="410"/>
    </location>
</feature>
<keyword evidence="3" id="KW-0012">Acyltransferase</keyword>
<dbReference type="PROSITE" id="PS52004">
    <property type="entry name" value="KS3_2"/>
    <property type="match status" value="1"/>
</dbReference>
<reference evidence="6 7" key="1">
    <citation type="submission" date="2017-01" db="EMBL/GenBank/DDBJ databases">
        <title>First insights into the biology of 'candidatus Vampirococcus archaeovorus'.</title>
        <authorList>
            <person name="Kizina J."/>
            <person name="Jordan S."/>
            <person name="Stueber K."/>
            <person name="Reinhardt R."/>
            <person name="Harder J."/>
        </authorList>
    </citation>
    <scope>NUCLEOTIDE SEQUENCE [LARGE SCALE GENOMIC DNA]</scope>
    <source>
        <strain evidence="6 7">LiM</strain>
    </source>
</reference>
<dbReference type="SUPFAM" id="SSF53901">
    <property type="entry name" value="Thiolase-like"/>
    <property type="match status" value="2"/>
</dbReference>
<dbReference type="EMBL" id="CP019384">
    <property type="protein sequence ID" value="QAT17641.1"/>
    <property type="molecule type" value="Genomic_DNA"/>
</dbReference>
<sequence length="412" mass="44291">MKKIAITGIGIVAPSGIDKKVFWANIKAGRSEIKTIDRYDAQLYPSHIGGQIHQLDAYSHISSRLLQKIDPFSHMALIASEMALKDAGIDLTKENLNHIGIFMGNALGGWLYGETELRDLYIEGREGVSPYMASAWFPAAPQGQVSIYYGIKGYSKTVVSDRASSLMAIGHGAKVLGKDKLDFILAGGMEAPLSPYGLLCCNTNGDLSVDNEHPESAYKPFDKNRAGFVVGEGAGIMIFEPQERVQARGRKPYGYITGYGTTCDGVDRIKANPDGKELARAIRMALDDAGYKPQDIDYISLDGAATIEGDVSEAAAIKDVFGSRAAHLPVSAPKTMFGNLLGASGAVDIIITLLAMEHSLIPPTLNLKDVDPRCAGLDYVREKARPAEIHKALVISRGRGGINAVVALEKVK</sequence>
<dbReference type="RefSeq" id="WP_128700583.1">
    <property type="nucleotide sequence ID" value="NZ_CP019384.1"/>
</dbReference>
<dbReference type="Pfam" id="PF00109">
    <property type="entry name" value="ketoacyl-synt"/>
    <property type="match status" value="1"/>
</dbReference>
<organism evidence="6 7">
    <name type="scientific">Velamenicoccus archaeovorus</name>
    <dbReference type="NCBI Taxonomy" id="1930593"/>
    <lineage>
        <taxon>Bacteria</taxon>
        <taxon>Pseudomonadati</taxon>
        <taxon>Candidatus Omnitrophota</taxon>
        <taxon>Candidatus Velamenicoccus</taxon>
    </lineage>
</organism>
<evidence type="ECO:0000313" key="7">
    <source>
        <dbReference type="Proteomes" id="UP000287243"/>
    </source>
</evidence>
<comment type="similarity">
    <text evidence="1 4">Belongs to the thiolase-like superfamily. Beta-ketoacyl-ACP synthases family.</text>
</comment>
<protein>
    <recommendedName>
        <fullName evidence="5">Ketosynthase family 3 (KS3) domain-containing protein</fullName>
    </recommendedName>
</protein>
<evidence type="ECO:0000256" key="4">
    <source>
        <dbReference type="RuleBase" id="RU003694"/>
    </source>
</evidence>
<dbReference type="SMART" id="SM00825">
    <property type="entry name" value="PKS_KS"/>
    <property type="match status" value="1"/>
</dbReference>
<keyword evidence="2 4" id="KW-0808">Transferase</keyword>
<keyword evidence="7" id="KW-1185">Reference proteome</keyword>
<dbReference type="PANTHER" id="PTHR11712">
    <property type="entry name" value="POLYKETIDE SYNTHASE-RELATED"/>
    <property type="match status" value="1"/>
</dbReference>
<dbReference type="InterPro" id="IPR014030">
    <property type="entry name" value="Ketoacyl_synth_N"/>
</dbReference>
<name>A0A410P6E2_VELA1</name>
<dbReference type="InterPro" id="IPR016039">
    <property type="entry name" value="Thiolase-like"/>
</dbReference>
<dbReference type="Proteomes" id="UP000287243">
    <property type="component" value="Chromosome"/>
</dbReference>
<dbReference type="PANTHER" id="PTHR11712:SF322">
    <property type="entry name" value="POLYKETIDE BETA-KETOACYL SYNTHASE 2-RELATED"/>
    <property type="match status" value="1"/>
</dbReference>
<evidence type="ECO:0000313" key="6">
    <source>
        <dbReference type="EMBL" id="QAT17641.1"/>
    </source>
</evidence>
<dbReference type="Pfam" id="PF02801">
    <property type="entry name" value="Ketoacyl-synt_C"/>
    <property type="match status" value="1"/>
</dbReference>
<proteinExistence type="inferred from homology"/>
<gene>
    <name evidence="6" type="ORF">BU251_07880</name>
</gene>
<dbReference type="KEGG" id="vai:BU251_07880"/>
<dbReference type="CDD" id="cd00834">
    <property type="entry name" value="KAS_I_II"/>
    <property type="match status" value="1"/>
</dbReference>
<accession>A0A410P6E2</accession>
<evidence type="ECO:0000256" key="1">
    <source>
        <dbReference type="ARBA" id="ARBA00008467"/>
    </source>
</evidence>
<dbReference type="GO" id="GO:0004315">
    <property type="term" value="F:3-oxoacyl-[acyl-carrier-protein] synthase activity"/>
    <property type="evidence" value="ECO:0007669"/>
    <property type="project" value="TreeGrafter"/>
</dbReference>
<dbReference type="InterPro" id="IPR020841">
    <property type="entry name" value="PKS_Beta-ketoAc_synthase_dom"/>
</dbReference>
<dbReference type="GO" id="GO:0006633">
    <property type="term" value="P:fatty acid biosynthetic process"/>
    <property type="evidence" value="ECO:0007669"/>
    <property type="project" value="TreeGrafter"/>
</dbReference>
<dbReference type="AlphaFoldDB" id="A0A410P6E2"/>
<dbReference type="Gene3D" id="3.40.47.10">
    <property type="match status" value="2"/>
</dbReference>
<dbReference type="OrthoDB" id="416758at2"/>
<evidence type="ECO:0000259" key="5">
    <source>
        <dbReference type="PROSITE" id="PS52004"/>
    </source>
</evidence>
<dbReference type="InterPro" id="IPR000794">
    <property type="entry name" value="Beta-ketoacyl_synthase"/>
</dbReference>
<evidence type="ECO:0000256" key="2">
    <source>
        <dbReference type="ARBA" id="ARBA00022679"/>
    </source>
</evidence>